<keyword evidence="1" id="KW-1133">Transmembrane helix</keyword>
<feature type="transmembrane region" description="Helical" evidence="1">
    <location>
        <begin position="64"/>
        <end position="82"/>
    </location>
</feature>
<dbReference type="EMBL" id="JAGEOJ010000002">
    <property type="protein sequence ID" value="MBO2446471.1"/>
    <property type="molecule type" value="Genomic_DNA"/>
</dbReference>
<proteinExistence type="predicted"/>
<dbReference type="RefSeq" id="WP_208254072.1">
    <property type="nucleotide sequence ID" value="NZ_JAGEOJ010000002.1"/>
</dbReference>
<accession>A0A939P6L2</accession>
<evidence type="ECO:0000313" key="3">
    <source>
        <dbReference type="Proteomes" id="UP000669179"/>
    </source>
</evidence>
<evidence type="ECO:0000256" key="1">
    <source>
        <dbReference type="SAM" id="Phobius"/>
    </source>
</evidence>
<gene>
    <name evidence="2" type="ORF">J4573_05180</name>
</gene>
<dbReference type="Proteomes" id="UP000669179">
    <property type="component" value="Unassembled WGS sequence"/>
</dbReference>
<reference evidence="2" key="1">
    <citation type="submission" date="2021-03" db="EMBL/GenBank/DDBJ databases">
        <authorList>
            <person name="Kanchanasin P."/>
            <person name="Saeng-In P."/>
            <person name="Phongsopitanun W."/>
            <person name="Yuki M."/>
            <person name="Kudo T."/>
            <person name="Ohkuma M."/>
            <person name="Tanasupawat S."/>
        </authorList>
    </citation>
    <scope>NUCLEOTIDE SEQUENCE</scope>
    <source>
        <strain evidence="2">GKU 128</strain>
    </source>
</reference>
<comment type="caution">
    <text evidence="2">The sequence shown here is derived from an EMBL/GenBank/DDBJ whole genome shotgun (WGS) entry which is preliminary data.</text>
</comment>
<keyword evidence="1" id="KW-0812">Transmembrane</keyword>
<evidence type="ECO:0000313" key="2">
    <source>
        <dbReference type="EMBL" id="MBO2446471.1"/>
    </source>
</evidence>
<organism evidence="2 3">
    <name type="scientific">Actinomadura barringtoniae</name>
    <dbReference type="NCBI Taxonomy" id="1427535"/>
    <lineage>
        <taxon>Bacteria</taxon>
        <taxon>Bacillati</taxon>
        <taxon>Actinomycetota</taxon>
        <taxon>Actinomycetes</taxon>
        <taxon>Streptosporangiales</taxon>
        <taxon>Thermomonosporaceae</taxon>
        <taxon>Actinomadura</taxon>
    </lineage>
</organism>
<feature type="transmembrane region" description="Helical" evidence="1">
    <location>
        <begin position="89"/>
        <end position="110"/>
    </location>
</feature>
<protein>
    <submittedName>
        <fullName evidence="2">Uncharacterized protein</fullName>
    </submittedName>
</protein>
<keyword evidence="1" id="KW-0472">Membrane</keyword>
<name>A0A939P6L2_9ACTN</name>
<dbReference type="AlphaFoldDB" id="A0A939P6L2"/>
<keyword evidence="3" id="KW-1185">Reference proteome</keyword>
<sequence length="173" mass="18586">MYVIAATAQLLVAASFLSIPALRHRFGASTAKANAEAELTRQGFPTTVLAENKLTFDASGHETAVPATVAALMIIAAAFNLIDPHWGQLLTWVFSSLILLGNALILWSQLTAVQSVEKAFQRKGDPTLQRIDVRALLKAAESGFPTWTPTLQKARHTTVFAASLIALLTVTFA</sequence>